<dbReference type="AlphaFoldDB" id="A0A549SNX5"/>
<sequence length="102" mass="11206">MTVPDAFNAIANSFHQDTFLFHNSLDSAIRGSISELTPEQMRIAKDYLDELLSGKYSREQLIDIWSKSPAGSGGFGMPSPADGFLNRIRAALEAKLEALESE</sequence>
<evidence type="ECO:0000313" key="1">
    <source>
        <dbReference type="EMBL" id="TRL31332.1"/>
    </source>
</evidence>
<dbReference type="Proteomes" id="UP000316781">
    <property type="component" value="Unassembled WGS sequence"/>
</dbReference>
<name>A0A549SNX5_METSR</name>
<organism evidence="1 2">
    <name type="scientific">Methylosinus sporium</name>
    <dbReference type="NCBI Taxonomy" id="428"/>
    <lineage>
        <taxon>Bacteria</taxon>
        <taxon>Pseudomonadati</taxon>
        <taxon>Pseudomonadota</taxon>
        <taxon>Alphaproteobacteria</taxon>
        <taxon>Hyphomicrobiales</taxon>
        <taxon>Methylocystaceae</taxon>
        <taxon>Methylosinus</taxon>
    </lineage>
</organism>
<proteinExistence type="predicted"/>
<accession>A0A549SNX5</accession>
<reference evidence="1 2" key="1">
    <citation type="submission" date="2019-07" db="EMBL/GenBank/DDBJ databases">
        <title>Ln-dependent methylotrophs.</title>
        <authorList>
            <person name="Tani A."/>
        </authorList>
    </citation>
    <scope>NUCLEOTIDE SEQUENCE [LARGE SCALE GENOMIC DNA]</scope>
    <source>
        <strain evidence="1 2">SM89A</strain>
    </source>
</reference>
<dbReference type="EMBL" id="VJMF01000057">
    <property type="protein sequence ID" value="TRL31332.1"/>
    <property type="molecule type" value="Genomic_DNA"/>
</dbReference>
<gene>
    <name evidence="1" type="ORF">FM996_13730</name>
</gene>
<dbReference type="RefSeq" id="WP_142863481.1">
    <property type="nucleotide sequence ID" value="NZ_VJMF01000057.1"/>
</dbReference>
<comment type="caution">
    <text evidence="1">The sequence shown here is derived from an EMBL/GenBank/DDBJ whole genome shotgun (WGS) entry which is preliminary data.</text>
</comment>
<evidence type="ECO:0000313" key="2">
    <source>
        <dbReference type="Proteomes" id="UP000316781"/>
    </source>
</evidence>
<protein>
    <recommendedName>
        <fullName evidence="3">CdiI immunity protein domain-containing protein</fullName>
    </recommendedName>
</protein>
<evidence type="ECO:0008006" key="3">
    <source>
        <dbReference type="Google" id="ProtNLM"/>
    </source>
</evidence>